<accession>A0A2T1EBD7</accession>
<gene>
    <name evidence="2" type="ORF">C7B82_09635</name>
</gene>
<proteinExistence type="predicted"/>
<dbReference type="InterPro" id="IPR014710">
    <property type="entry name" value="RmlC-like_jellyroll"/>
</dbReference>
<protein>
    <recommendedName>
        <fullName evidence="1">Cupin type-2 domain-containing protein</fullName>
    </recommendedName>
</protein>
<dbReference type="InterPro" id="IPR013096">
    <property type="entry name" value="Cupin_2"/>
</dbReference>
<reference evidence="2 3" key="2">
    <citation type="submission" date="2018-03" db="EMBL/GenBank/DDBJ databases">
        <title>The ancient ancestry and fast evolution of plastids.</title>
        <authorList>
            <person name="Moore K.R."/>
            <person name="Magnabosco C."/>
            <person name="Momper L."/>
            <person name="Gold D.A."/>
            <person name="Bosak T."/>
            <person name="Fournier G.P."/>
        </authorList>
    </citation>
    <scope>NUCLEOTIDE SEQUENCE [LARGE SCALE GENOMIC DNA]</scope>
    <source>
        <strain evidence="2 3">ULC18</strain>
    </source>
</reference>
<organism evidence="2 3">
    <name type="scientific">Stenomitos frigidus ULC18</name>
    <dbReference type="NCBI Taxonomy" id="2107698"/>
    <lineage>
        <taxon>Bacteria</taxon>
        <taxon>Bacillati</taxon>
        <taxon>Cyanobacteriota</taxon>
        <taxon>Cyanophyceae</taxon>
        <taxon>Leptolyngbyales</taxon>
        <taxon>Leptolyngbyaceae</taxon>
        <taxon>Stenomitos</taxon>
    </lineage>
</organism>
<feature type="domain" description="Cupin type-2" evidence="1">
    <location>
        <begin position="132"/>
        <end position="193"/>
    </location>
</feature>
<dbReference type="OrthoDB" id="486897at2"/>
<dbReference type="Pfam" id="PF07883">
    <property type="entry name" value="Cupin_2"/>
    <property type="match status" value="1"/>
</dbReference>
<dbReference type="EMBL" id="PVWK01000056">
    <property type="protein sequence ID" value="PSB30024.1"/>
    <property type="molecule type" value="Genomic_DNA"/>
</dbReference>
<dbReference type="AlphaFoldDB" id="A0A2T1EBD7"/>
<dbReference type="InterPro" id="IPR011051">
    <property type="entry name" value="RmlC_Cupin_sf"/>
</dbReference>
<comment type="caution">
    <text evidence="2">The sequence shown here is derived from an EMBL/GenBank/DDBJ whole genome shotgun (WGS) entry which is preliminary data.</text>
</comment>
<evidence type="ECO:0000313" key="2">
    <source>
        <dbReference type="EMBL" id="PSB30024.1"/>
    </source>
</evidence>
<dbReference type="Gene3D" id="2.60.120.10">
    <property type="entry name" value="Jelly Rolls"/>
    <property type="match status" value="1"/>
</dbReference>
<dbReference type="Proteomes" id="UP000239576">
    <property type="component" value="Unassembled WGS sequence"/>
</dbReference>
<dbReference type="PANTHER" id="PTHR36440">
    <property type="entry name" value="PUTATIVE (AFU_ORTHOLOGUE AFUA_8G07350)-RELATED"/>
    <property type="match status" value="1"/>
</dbReference>
<dbReference type="InterPro" id="IPR053146">
    <property type="entry name" value="QDO-like"/>
</dbReference>
<evidence type="ECO:0000259" key="1">
    <source>
        <dbReference type="Pfam" id="PF07883"/>
    </source>
</evidence>
<keyword evidence="3" id="KW-1185">Reference proteome</keyword>
<name>A0A2T1EBD7_9CYAN</name>
<dbReference type="SUPFAM" id="SSF51182">
    <property type="entry name" value="RmlC-like cupins"/>
    <property type="match status" value="1"/>
</dbReference>
<sequence length="239" mass="26510">MVKQPTNLSLVGSWCSTKSSRAKSSACASTLGNGIRTCKPFCKPCKQRVELNTYFAPFYAIASLVNTRSPQLRTLSRPHSNPSIGEIMRSTSSQLATIFKPDEGQTLKFLGNIITYKFDPNDRGWRFFEFLMTGDSPVPLHRHPWDEVSYLLEGEVELQIEDQLVQATPGYFINLPAGAAHAFTLRSSQAKFLVGVSNAIAAQFMQELAQAEQELRLTPETTIAIAHKHQVCVVGANFQ</sequence>
<evidence type="ECO:0000313" key="3">
    <source>
        <dbReference type="Proteomes" id="UP000239576"/>
    </source>
</evidence>
<reference evidence="3" key="1">
    <citation type="submission" date="2018-02" db="EMBL/GenBank/DDBJ databases">
        <authorList>
            <person name="Moore K."/>
            <person name="Momper L."/>
        </authorList>
    </citation>
    <scope>NUCLEOTIDE SEQUENCE [LARGE SCALE GENOMIC DNA]</scope>
    <source>
        <strain evidence="3">ULC18</strain>
    </source>
</reference>
<dbReference type="PANTHER" id="PTHR36440:SF1">
    <property type="entry name" value="PUTATIVE (AFU_ORTHOLOGUE AFUA_8G07350)-RELATED"/>
    <property type="match status" value="1"/>
</dbReference>